<gene>
    <name evidence="2" type="ORF">PMEA_00011594</name>
</gene>
<dbReference type="EMBL" id="CALNXJ010000020">
    <property type="protein sequence ID" value="CAH3123922.1"/>
    <property type="molecule type" value="Genomic_DNA"/>
</dbReference>
<dbReference type="AlphaFoldDB" id="A0AAU9WRX0"/>
<organism evidence="2 3">
    <name type="scientific">Pocillopora meandrina</name>
    <dbReference type="NCBI Taxonomy" id="46732"/>
    <lineage>
        <taxon>Eukaryota</taxon>
        <taxon>Metazoa</taxon>
        <taxon>Cnidaria</taxon>
        <taxon>Anthozoa</taxon>
        <taxon>Hexacorallia</taxon>
        <taxon>Scleractinia</taxon>
        <taxon>Astrocoeniina</taxon>
        <taxon>Pocilloporidae</taxon>
        <taxon>Pocillopora</taxon>
    </lineage>
</organism>
<accession>A0AAU9WRX0</accession>
<comment type="caution">
    <text evidence="2">The sequence shown here is derived from an EMBL/GenBank/DDBJ whole genome shotgun (WGS) entry which is preliminary data.</text>
</comment>
<feature type="chain" id="PRO_5043975907" evidence="1">
    <location>
        <begin position="25"/>
        <end position="111"/>
    </location>
</feature>
<name>A0AAU9WRX0_9CNID</name>
<evidence type="ECO:0000256" key="1">
    <source>
        <dbReference type="SAM" id="SignalP"/>
    </source>
</evidence>
<protein>
    <submittedName>
        <fullName evidence="2">Uncharacterized protein</fullName>
    </submittedName>
</protein>
<reference evidence="2 3" key="1">
    <citation type="submission" date="2022-05" db="EMBL/GenBank/DDBJ databases">
        <authorList>
            <consortium name="Genoscope - CEA"/>
            <person name="William W."/>
        </authorList>
    </citation>
    <scope>NUCLEOTIDE SEQUENCE [LARGE SCALE GENOMIC DNA]</scope>
</reference>
<keyword evidence="3" id="KW-1185">Reference proteome</keyword>
<dbReference type="SUPFAM" id="SSF56219">
    <property type="entry name" value="DNase I-like"/>
    <property type="match status" value="1"/>
</dbReference>
<feature type="non-terminal residue" evidence="2">
    <location>
        <position position="111"/>
    </location>
</feature>
<evidence type="ECO:0000313" key="3">
    <source>
        <dbReference type="Proteomes" id="UP001159428"/>
    </source>
</evidence>
<evidence type="ECO:0000313" key="2">
    <source>
        <dbReference type="EMBL" id="CAH3123922.1"/>
    </source>
</evidence>
<dbReference type="InterPro" id="IPR036691">
    <property type="entry name" value="Endo/exonu/phosph_ase_sf"/>
</dbReference>
<dbReference type="Gene3D" id="3.60.10.10">
    <property type="entry name" value="Endonuclease/exonuclease/phosphatase"/>
    <property type="match status" value="1"/>
</dbReference>
<sequence length="111" mass="12166">MLCKLFHRACFALALIALAGDIESNPGYQTLDDIRNTRGLKIAHLNIRSLVHKTDSLRLEGIDSKTVDILTLSETWLGGNICDTEINLPGFVCVCQDRTGIKEGYGGVAIY</sequence>
<keyword evidence="1" id="KW-0732">Signal</keyword>
<feature type="signal peptide" evidence="1">
    <location>
        <begin position="1"/>
        <end position="24"/>
    </location>
</feature>
<proteinExistence type="predicted"/>
<dbReference type="Proteomes" id="UP001159428">
    <property type="component" value="Unassembled WGS sequence"/>
</dbReference>